<dbReference type="InterPro" id="IPR051268">
    <property type="entry name" value="Type-I_R_enzyme_R_subunit"/>
</dbReference>
<dbReference type="InterPro" id="IPR055180">
    <property type="entry name" value="HsdR_RecA-like_helicase_dom_2"/>
</dbReference>
<comment type="similarity">
    <text evidence="2 11">Belongs to the HsdR family.</text>
</comment>
<keyword evidence="14" id="KW-1185">Reference proteome</keyword>
<dbReference type="EC" id="3.1.21.3" evidence="11"/>
<dbReference type="RefSeq" id="WP_146316699.1">
    <property type="nucleotide sequence ID" value="NZ_VCQV01000012.1"/>
</dbReference>
<evidence type="ECO:0000256" key="7">
    <source>
        <dbReference type="ARBA" id="ARBA00022759"/>
    </source>
</evidence>
<dbReference type="CDD" id="cd18800">
    <property type="entry name" value="SF2_C_EcoR124I-like"/>
    <property type="match status" value="1"/>
</dbReference>
<dbReference type="SMART" id="SM00487">
    <property type="entry name" value="DEXDc"/>
    <property type="match status" value="1"/>
</dbReference>
<accession>A0A563E1T1</accession>
<comment type="caution">
    <text evidence="13">The sequence shown here is derived from an EMBL/GenBank/DDBJ whole genome shotgun (WGS) entry which is preliminary data.</text>
</comment>
<name>A0A563E1T1_9MICO</name>
<evidence type="ECO:0000256" key="2">
    <source>
        <dbReference type="ARBA" id="ARBA00008598"/>
    </source>
</evidence>
<proteinExistence type="inferred from homology"/>
<dbReference type="AlphaFoldDB" id="A0A563E1T1"/>
<dbReference type="PANTHER" id="PTHR30195:SF15">
    <property type="entry name" value="TYPE I RESTRICTION ENZYME HINDI ENDONUCLEASE SUBUNIT"/>
    <property type="match status" value="1"/>
</dbReference>
<dbReference type="NCBIfam" id="TIGR00348">
    <property type="entry name" value="hsdR"/>
    <property type="match status" value="1"/>
</dbReference>
<evidence type="ECO:0000259" key="12">
    <source>
        <dbReference type="PROSITE" id="PS51192"/>
    </source>
</evidence>
<evidence type="ECO:0000256" key="10">
    <source>
        <dbReference type="ARBA" id="ARBA00023125"/>
    </source>
</evidence>
<dbReference type="Gene3D" id="3.90.1570.50">
    <property type="match status" value="1"/>
</dbReference>
<protein>
    <recommendedName>
        <fullName evidence="11">Type I restriction enzyme endonuclease subunit</fullName>
        <shortName evidence="11">R protein</shortName>
        <ecNumber evidence="11">3.1.21.3</ecNumber>
    </recommendedName>
</protein>
<comment type="catalytic activity">
    <reaction evidence="1 11">
        <text>Endonucleolytic cleavage of DNA to give random double-stranded fragments with terminal 5'-phosphates, ATP is simultaneously hydrolyzed.</text>
        <dbReference type="EC" id="3.1.21.3"/>
    </reaction>
</comment>
<dbReference type="Pfam" id="PF18766">
    <property type="entry name" value="SWI2_SNF2"/>
    <property type="match status" value="1"/>
</dbReference>
<dbReference type="InterPro" id="IPR021810">
    <property type="entry name" value="T1RH-like_C"/>
</dbReference>
<dbReference type="Pfam" id="PF22679">
    <property type="entry name" value="T1R_D3-like"/>
    <property type="match status" value="1"/>
</dbReference>
<reference evidence="13 14" key="1">
    <citation type="submission" date="2019-05" db="EMBL/GenBank/DDBJ databases">
        <authorList>
            <person name="Lee S.D."/>
        </authorList>
    </citation>
    <scope>NUCLEOTIDE SEQUENCE [LARGE SCALE GENOMIC DNA]</scope>
    <source>
        <strain evidence="13 14">C5-26</strain>
    </source>
</reference>
<feature type="domain" description="Helicase ATP-binding" evidence="12">
    <location>
        <begin position="297"/>
        <end position="471"/>
    </location>
</feature>
<dbReference type="GO" id="GO:0005524">
    <property type="term" value="F:ATP binding"/>
    <property type="evidence" value="ECO:0007669"/>
    <property type="project" value="UniProtKB-KW"/>
</dbReference>
<keyword evidence="9 11" id="KW-0067">ATP-binding</keyword>
<keyword evidence="10 11" id="KW-0238">DNA-binding</keyword>
<evidence type="ECO:0000313" key="13">
    <source>
        <dbReference type="EMBL" id="TWP36365.1"/>
    </source>
</evidence>
<dbReference type="PANTHER" id="PTHR30195">
    <property type="entry name" value="TYPE I SITE-SPECIFIC DEOXYRIBONUCLEASE PROTEIN SUBUNIT M AND R"/>
    <property type="match status" value="1"/>
</dbReference>
<dbReference type="PROSITE" id="PS51192">
    <property type="entry name" value="HELICASE_ATP_BIND_1"/>
    <property type="match status" value="1"/>
</dbReference>
<evidence type="ECO:0000256" key="8">
    <source>
        <dbReference type="ARBA" id="ARBA00022801"/>
    </source>
</evidence>
<dbReference type="CDD" id="cd18030">
    <property type="entry name" value="DEXHc_RE_I_HsdR"/>
    <property type="match status" value="1"/>
</dbReference>
<dbReference type="Pfam" id="PF11867">
    <property type="entry name" value="T1RH-like_C"/>
    <property type="match status" value="1"/>
</dbReference>
<dbReference type="GO" id="GO:0009307">
    <property type="term" value="P:DNA restriction-modification system"/>
    <property type="evidence" value="ECO:0007669"/>
    <property type="project" value="UniProtKB-KW"/>
</dbReference>
<dbReference type="InterPro" id="IPR007409">
    <property type="entry name" value="Restrct_endonuc_type1_HsdR_N"/>
</dbReference>
<reference evidence="13 14" key="2">
    <citation type="submission" date="2019-08" db="EMBL/GenBank/DDBJ databases">
        <title>Jejuicoccus antrihumi gen. nov., sp. nov., a new member of the family Dermacoccaceae isolated from a cave.</title>
        <authorList>
            <person name="Schumann P."/>
            <person name="Kim I.S."/>
        </authorList>
    </citation>
    <scope>NUCLEOTIDE SEQUENCE [LARGE SCALE GENOMIC DNA]</scope>
    <source>
        <strain evidence="13 14">C5-26</strain>
    </source>
</reference>
<sequence length="1072" mass="119466">MSELVGLTAGFNEAQWEEMVLDTLGELGWSTMRGPSLAPGSGERESWSDIVLRGRALQAMRNLNPQVPDEYLQQTLADILSPKSNDAIAENQRLHDYLVRGYRGTTYIDHDGREVTPTIWLMSADPDANEWIAANQITIRNRDVERRFDVVLYCNGLPVSIIELKRAGSAHATVESAYHQLQTYLHEFPMAFRFTVMTVASDGIGARYGTPFTPLNHFATWNVDDDGHSMQLDEQDAEGNTITALDLALHGLFNLDRFGQLQRDFVAFAKSEDGLRKRIAKPHQYFAVSKAIATTIRAVESDGRAGVVWHTQGSGKSMEMELYVAKAARTPALLNPTFVVVTDRTELDGQLFDTFAGSMLLAEDPHRVGSRDELRTELAERGTGGIYFTTLQKFGRTDAERKSGAEHPRLSDRHNIIVIVDEAHRSHYAKDGFARSLRDALPHATHIAFTGTPIAQGDRDTRRVFGDDIDVYDLNRAVEDGATVPVIFEPRLIEVVRVDGVDDDSLDDAADEVTAGLDEAERIRIEQSVTVLNQVYGAPSRLEALAGDLVQHWEARRERMLPFIDAHGKALLVCATREICARVYEQIIALRPDWHSDELDKGAIKVVYSGTASDTGIIAKHVRRPSENAAVKKRLKDVDDELEIVIVKDMMLTGYDSPPLHTLYLDRPLKGALLMQTLARVNRTFRGKEDGLLVAYAPLADNLSKALAEFTVSSGRPQDKAVGRSIDEAVEIVLDQVHALRELLAPVDWRVTWSKDPKSGFVKAAKQMCDYLRSPTSPGNQGEEGDRPLAREFRRMAGHLSRAWALCVQASEIEALRPELKFYEEVRVYMAKFDAEERLARGEPVPEDIARLLSKLVVESTATGGLLDIYAAAGLPKPSLGDLTPEFLHQAQTSSTPHLAIEALRASILKEAGAVTQGNVVRQQLFSQRLSELMTKYTNQQLTSAEVIAELVELAKEIHHEPDRRQAFSPALTQDELTYYDTIATNESAVNVLGDDVLAQIARDLVATMRRDTRTDWTVREDVRAKLRTSIKRLLKKNGYPPDQQPGAIRLVMQQMEAMAPRIAEERRASHP</sequence>
<dbReference type="InterPro" id="IPR027417">
    <property type="entry name" value="P-loop_NTPase"/>
</dbReference>
<keyword evidence="7 13" id="KW-0255">Endonuclease</keyword>
<dbReference type="SUPFAM" id="SSF52540">
    <property type="entry name" value="P-loop containing nucleoside triphosphate hydrolases"/>
    <property type="match status" value="1"/>
</dbReference>
<keyword evidence="5 11" id="KW-0547">Nucleotide-binding</keyword>
<evidence type="ECO:0000313" key="14">
    <source>
        <dbReference type="Proteomes" id="UP000320244"/>
    </source>
</evidence>
<dbReference type="Proteomes" id="UP000320244">
    <property type="component" value="Unassembled WGS sequence"/>
</dbReference>
<dbReference type="InterPro" id="IPR040980">
    <property type="entry name" value="SWI2_SNF2"/>
</dbReference>
<evidence type="ECO:0000256" key="4">
    <source>
        <dbReference type="ARBA" id="ARBA00022722"/>
    </source>
</evidence>
<evidence type="ECO:0000256" key="5">
    <source>
        <dbReference type="ARBA" id="ARBA00022741"/>
    </source>
</evidence>
<dbReference type="EMBL" id="VCQV01000012">
    <property type="protein sequence ID" value="TWP36365.1"/>
    <property type="molecule type" value="Genomic_DNA"/>
</dbReference>
<evidence type="ECO:0000256" key="11">
    <source>
        <dbReference type="RuleBase" id="RU364115"/>
    </source>
</evidence>
<keyword evidence="6 11" id="KW-0680">Restriction system</keyword>
<organism evidence="13 14">
    <name type="scientific">Leekyejoonella antrihumi</name>
    <dbReference type="NCBI Taxonomy" id="1660198"/>
    <lineage>
        <taxon>Bacteria</taxon>
        <taxon>Bacillati</taxon>
        <taxon>Actinomycetota</taxon>
        <taxon>Actinomycetes</taxon>
        <taxon>Micrococcales</taxon>
        <taxon>Dermacoccaceae</taxon>
        <taxon>Leekyejoonella</taxon>
    </lineage>
</organism>
<evidence type="ECO:0000256" key="9">
    <source>
        <dbReference type="ARBA" id="ARBA00022840"/>
    </source>
</evidence>
<dbReference type="CDD" id="cd22332">
    <property type="entry name" value="HsdR_N"/>
    <property type="match status" value="1"/>
</dbReference>
<keyword evidence="8 11" id="KW-0378">Hydrolase</keyword>
<dbReference type="Pfam" id="PF04313">
    <property type="entry name" value="HSDR_N"/>
    <property type="match status" value="1"/>
</dbReference>
<evidence type="ECO:0000256" key="3">
    <source>
        <dbReference type="ARBA" id="ARBA00011296"/>
    </source>
</evidence>
<dbReference type="InterPro" id="IPR014001">
    <property type="entry name" value="Helicase_ATP-bd"/>
</dbReference>
<evidence type="ECO:0000256" key="6">
    <source>
        <dbReference type="ARBA" id="ARBA00022747"/>
    </source>
</evidence>
<dbReference type="OrthoDB" id="9758243at2"/>
<dbReference type="GO" id="GO:0003677">
    <property type="term" value="F:DNA binding"/>
    <property type="evidence" value="ECO:0007669"/>
    <property type="project" value="UniProtKB-KW"/>
</dbReference>
<keyword evidence="4" id="KW-0540">Nuclease</keyword>
<gene>
    <name evidence="13" type="ORF">FGL98_10410</name>
</gene>
<dbReference type="Gene3D" id="3.40.50.300">
    <property type="entry name" value="P-loop containing nucleotide triphosphate hydrolases"/>
    <property type="match status" value="2"/>
</dbReference>
<evidence type="ECO:0000256" key="1">
    <source>
        <dbReference type="ARBA" id="ARBA00000851"/>
    </source>
</evidence>
<dbReference type="InterPro" id="IPR004473">
    <property type="entry name" value="Restrct_endonuc_typeI_HsdR"/>
</dbReference>
<dbReference type="GO" id="GO:0009035">
    <property type="term" value="F:type I site-specific deoxyribonuclease activity"/>
    <property type="evidence" value="ECO:0007669"/>
    <property type="project" value="UniProtKB-EC"/>
</dbReference>
<comment type="subunit">
    <text evidence="3 11">The type I restriction/modification system is composed of three polypeptides R, M and S.</text>
</comment>
<comment type="function">
    <text evidence="11">Subunit R is required for both nuclease and ATPase activities, but not for modification.</text>
</comment>